<evidence type="ECO:0000256" key="5">
    <source>
        <dbReference type="ARBA" id="ARBA00022525"/>
    </source>
</evidence>
<evidence type="ECO:0000256" key="6">
    <source>
        <dbReference type="ARBA" id="ARBA00022729"/>
    </source>
</evidence>
<name>A0A6G1IZ87_9PLEO</name>
<keyword evidence="9 10" id="KW-0326">Glycosidase</keyword>
<dbReference type="InterPro" id="IPR013785">
    <property type="entry name" value="Aldolase_TIM"/>
</dbReference>
<dbReference type="AlphaFoldDB" id="A0A6G1IZ87"/>
<reference evidence="13" key="1">
    <citation type="journal article" date="2020" name="Stud. Mycol.">
        <title>101 Dothideomycetes genomes: a test case for predicting lifestyles and emergence of pathogens.</title>
        <authorList>
            <person name="Haridas S."/>
            <person name="Albert R."/>
            <person name="Binder M."/>
            <person name="Bloem J."/>
            <person name="Labutti K."/>
            <person name="Salamov A."/>
            <person name="Andreopoulos B."/>
            <person name="Baker S."/>
            <person name="Barry K."/>
            <person name="Bills G."/>
            <person name="Bluhm B."/>
            <person name="Cannon C."/>
            <person name="Castanera R."/>
            <person name="Culley D."/>
            <person name="Daum C."/>
            <person name="Ezra D."/>
            <person name="Gonzalez J."/>
            <person name="Henrissat B."/>
            <person name="Kuo A."/>
            <person name="Liang C."/>
            <person name="Lipzen A."/>
            <person name="Lutzoni F."/>
            <person name="Magnuson J."/>
            <person name="Mondo S."/>
            <person name="Nolan M."/>
            <person name="Ohm R."/>
            <person name="Pangilinan J."/>
            <person name="Park H.-J."/>
            <person name="Ramirez L."/>
            <person name="Alfaro M."/>
            <person name="Sun H."/>
            <person name="Tritt A."/>
            <person name="Yoshinaga Y."/>
            <person name="Zwiers L.-H."/>
            <person name="Turgeon B."/>
            <person name="Goodwin S."/>
            <person name="Spatafora J."/>
            <person name="Crous P."/>
            <person name="Grigoriev I."/>
        </authorList>
    </citation>
    <scope>NUCLEOTIDE SEQUENCE</scope>
    <source>
        <strain evidence="13">CBS 122367</strain>
    </source>
</reference>
<evidence type="ECO:0000259" key="12">
    <source>
        <dbReference type="Pfam" id="PF17801"/>
    </source>
</evidence>
<keyword evidence="10" id="KW-1015">Disulfide bond</keyword>
<dbReference type="Gene3D" id="3.20.20.70">
    <property type="entry name" value="Aldolase class I"/>
    <property type="match status" value="1"/>
</dbReference>
<evidence type="ECO:0000313" key="13">
    <source>
        <dbReference type="EMBL" id="KAF2683562.1"/>
    </source>
</evidence>
<dbReference type="InterPro" id="IPR000111">
    <property type="entry name" value="Glyco_hydro_27/36_CS"/>
</dbReference>
<keyword evidence="6 11" id="KW-0732">Signal</keyword>
<keyword evidence="7 10" id="KW-0378">Hydrolase</keyword>
<dbReference type="InterPro" id="IPR017853">
    <property type="entry name" value="GH"/>
</dbReference>
<dbReference type="CDD" id="cd14792">
    <property type="entry name" value="GH27"/>
    <property type="match status" value="1"/>
</dbReference>
<dbReference type="InterPro" id="IPR041233">
    <property type="entry name" value="Melibiase_C"/>
</dbReference>
<dbReference type="GO" id="GO:0005576">
    <property type="term" value="C:extracellular region"/>
    <property type="evidence" value="ECO:0007669"/>
    <property type="project" value="UniProtKB-SubCell"/>
</dbReference>
<feature type="domain" description="Alpha galactosidase C-terminal" evidence="12">
    <location>
        <begin position="353"/>
        <end position="423"/>
    </location>
</feature>
<evidence type="ECO:0000256" key="2">
    <source>
        <dbReference type="ARBA" id="ARBA00003969"/>
    </source>
</evidence>
<dbReference type="PROSITE" id="PS00512">
    <property type="entry name" value="ALPHA_GALACTOSIDASE"/>
    <property type="match status" value="1"/>
</dbReference>
<dbReference type="Proteomes" id="UP000799291">
    <property type="component" value="Unassembled WGS sequence"/>
</dbReference>
<dbReference type="SUPFAM" id="SSF51445">
    <property type="entry name" value="(Trans)glycosidases"/>
    <property type="match status" value="1"/>
</dbReference>
<keyword evidence="14" id="KW-1185">Reference proteome</keyword>
<comment type="function">
    <text evidence="2">Hydrolyzes a variety of simple alpha-D-galactoside as well as more complex molecules such as oligosaccharides and polysaccharides.</text>
</comment>
<dbReference type="OrthoDB" id="5795902at2759"/>
<dbReference type="PRINTS" id="PR00740">
    <property type="entry name" value="GLHYDRLASE27"/>
</dbReference>
<evidence type="ECO:0000256" key="10">
    <source>
        <dbReference type="RuleBase" id="RU361168"/>
    </source>
</evidence>
<feature type="signal peptide" evidence="11">
    <location>
        <begin position="1"/>
        <end position="17"/>
    </location>
</feature>
<keyword evidence="5" id="KW-0964">Secreted</keyword>
<dbReference type="PANTHER" id="PTHR11452:SF61">
    <property type="entry name" value="ALPHA-GALACTOSIDASE B-RELATED"/>
    <property type="match status" value="1"/>
</dbReference>
<evidence type="ECO:0000256" key="3">
    <source>
        <dbReference type="ARBA" id="ARBA00004613"/>
    </source>
</evidence>
<dbReference type="InterPro" id="IPR013780">
    <property type="entry name" value="Glyco_hydro_b"/>
</dbReference>
<comment type="catalytic activity">
    <reaction evidence="1 10">
        <text>Hydrolysis of terminal, non-reducing alpha-D-galactose residues in alpha-D-galactosides, including galactose oligosaccharides, galactomannans and galactolipids.</text>
        <dbReference type="EC" id="3.2.1.22"/>
    </reaction>
</comment>
<dbReference type="Pfam" id="PF17801">
    <property type="entry name" value="Melibiase_C"/>
    <property type="match status" value="1"/>
</dbReference>
<comment type="similarity">
    <text evidence="4 10">Belongs to the glycosyl hydrolase 27 family.</text>
</comment>
<dbReference type="EC" id="3.2.1.22" evidence="10"/>
<dbReference type="InterPro" id="IPR002241">
    <property type="entry name" value="Glyco_hydro_27"/>
</dbReference>
<dbReference type="GO" id="GO:0004557">
    <property type="term" value="F:alpha-galactosidase activity"/>
    <property type="evidence" value="ECO:0007669"/>
    <property type="project" value="UniProtKB-EC"/>
</dbReference>
<evidence type="ECO:0000256" key="1">
    <source>
        <dbReference type="ARBA" id="ARBA00001255"/>
    </source>
</evidence>
<dbReference type="Pfam" id="PF16499">
    <property type="entry name" value="Melibiase_2"/>
    <property type="match status" value="2"/>
</dbReference>
<evidence type="ECO:0000256" key="4">
    <source>
        <dbReference type="ARBA" id="ARBA00009743"/>
    </source>
</evidence>
<gene>
    <name evidence="13" type="ORF">K458DRAFT_339538</name>
</gene>
<evidence type="ECO:0000256" key="7">
    <source>
        <dbReference type="ARBA" id="ARBA00022801"/>
    </source>
</evidence>
<evidence type="ECO:0000256" key="9">
    <source>
        <dbReference type="ARBA" id="ARBA00023295"/>
    </source>
</evidence>
<dbReference type="EMBL" id="MU005583">
    <property type="protein sequence ID" value="KAF2683562.1"/>
    <property type="molecule type" value="Genomic_DNA"/>
</dbReference>
<evidence type="ECO:0000256" key="11">
    <source>
        <dbReference type="SAM" id="SignalP"/>
    </source>
</evidence>
<dbReference type="SUPFAM" id="SSF51011">
    <property type="entry name" value="Glycosyl hydrolase domain"/>
    <property type="match status" value="1"/>
</dbReference>
<keyword evidence="8" id="KW-0325">Glycoprotein</keyword>
<sequence>MLFSAIFLGHLISGGTALILKDGVGRLPALGWNSWNAYHCDITESQFLTAAEKFIELGLKDAGYEYVNIDDCWQIKTHRDANTSRLIPDPDRFPDGIHGTAQKIHALGLKIGIYSSAGYLTCAQYPASLGYEDIDAATWAEWEIDYLKYDNCFVPGELEDECWFCVPEQRGDIVNGTCTTATHLCPPDYDYSQSNTAKRFTAMRDALLAQNRTILYSLCEWGTANVQTWGNQTGSSWRHSGDIDPSWGRVLDLLNQNSFYLNHVDFWGHSDADMLEVGNGLSLAQSRTHFALWAAMKSPLLIGTDLARISIAEVEILRNPYLLAFSQDPIIGKPAMPYKWGTNPDWTFNASFPAEFWSGASSNGTLVLAFNPFVDTRSKTIDFMEIPQLGCGKYQVTDVWSGEDLGCVDGKIHAQVDGHDTVGFLVGEECEGTNFTSPSLGGQEPLKIE</sequence>
<feature type="chain" id="PRO_5026032558" description="Alpha-galactosidase" evidence="11">
    <location>
        <begin position="18"/>
        <end position="449"/>
    </location>
</feature>
<evidence type="ECO:0000256" key="8">
    <source>
        <dbReference type="ARBA" id="ARBA00023180"/>
    </source>
</evidence>
<protein>
    <recommendedName>
        <fullName evidence="10">Alpha-galactosidase</fullName>
        <ecNumber evidence="10">3.2.1.22</ecNumber>
    </recommendedName>
    <alternativeName>
        <fullName evidence="10">Melibiase</fullName>
    </alternativeName>
</protein>
<dbReference type="Gene3D" id="2.60.40.1180">
    <property type="entry name" value="Golgi alpha-mannosidase II"/>
    <property type="match status" value="1"/>
</dbReference>
<accession>A0A6G1IZ87</accession>
<evidence type="ECO:0000313" key="14">
    <source>
        <dbReference type="Proteomes" id="UP000799291"/>
    </source>
</evidence>
<comment type="subcellular location">
    <subcellularLocation>
        <location evidence="3">Secreted</location>
    </subcellularLocation>
</comment>
<organism evidence="13 14">
    <name type="scientific">Lentithecium fluviatile CBS 122367</name>
    <dbReference type="NCBI Taxonomy" id="1168545"/>
    <lineage>
        <taxon>Eukaryota</taxon>
        <taxon>Fungi</taxon>
        <taxon>Dikarya</taxon>
        <taxon>Ascomycota</taxon>
        <taxon>Pezizomycotina</taxon>
        <taxon>Dothideomycetes</taxon>
        <taxon>Pleosporomycetidae</taxon>
        <taxon>Pleosporales</taxon>
        <taxon>Massarineae</taxon>
        <taxon>Lentitheciaceae</taxon>
        <taxon>Lentithecium</taxon>
    </lineage>
</organism>
<proteinExistence type="inferred from homology"/>
<dbReference type="GO" id="GO:0005975">
    <property type="term" value="P:carbohydrate metabolic process"/>
    <property type="evidence" value="ECO:0007669"/>
    <property type="project" value="InterPro"/>
</dbReference>
<dbReference type="PANTHER" id="PTHR11452">
    <property type="entry name" value="ALPHA-GALACTOSIDASE/ALPHA-N-ACETYLGALACTOSAMINIDASE"/>
    <property type="match status" value="1"/>
</dbReference>